<dbReference type="InterPro" id="IPR034491">
    <property type="entry name" value="Anaerob_Ser_sulfatase-maturase"/>
</dbReference>
<dbReference type="SFLD" id="SFLDG01386">
    <property type="entry name" value="main_SPASM_domain-containing"/>
    <property type="match status" value="1"/>
</dbReference>
<dbReference type="Gene3D" id="3.20.20.70">
    <property type="entry name" value="Aldolase class I"/>
    <property type="match status" value="1"/>
</dbReference>
<dbReference type="PANTHER" id="PTHR43273">
    <property type="entry name" value="ANAEROBIC SULFATASE-MATURATING ENZYME HOMOLOG ASLB-RELATED"/>
    <property type="match status" value="1"/>
</dbReference>
<organism evidence="8">
    <name type="scientific">Neobacillus citreus</name>
    <dbReference type="NCBI Taxonomy" id="2833578"/>
    <lineage>
        <taxon>Bacteria</taxon>
        <taxon>Bacillati</taxon>
        <taxon>Bacillota</taxon>
        <taxon>Bacilli</taxon>
        <taxon>Bacillales</taxon>
        <taxon>Bacillaceae</taxon>
        <taxon>Neobacillus</taxon>
    </lineage>
</organism>
<dbReference type="SFLD" id="SFLDS00029">
    <property type="entry name" value="Radical_SAM"/>
    <property type="match status" value="1"/>
</dbReference>
<evidence type="ECO:0000256" key="2">
    <source>
        <dbReference type="ARBA" id="ARBA00022691"/>
    </source>
</evidence>
<dbReference type="Pfam" id="PF13186">
    <property type="entry name" value="SPASM"/>
    <property type="match status" value="1"/>
</dbReference>
<accession>A0A942T226</accession>
<evidence type="ECO:0000256" key="6">
    <source>
        <dbReference type="ARBA" id="ARBA00023601"/>
    </source>
</evidence>
<dbReference type="RefSeq" id="WP_213143832.1">
    <property type="nucleotide sequence ID" value="NZ_JAGYPE020000006.1"/>
</dbReference>
<evidence type="ECO:0000256" key="5">
    <source>
        <dbReference type="ARBA" id="ARBA00023014"/>
    </source>
</evidence>
<keyword evidence="10" id="KW-1185">Reference proteome</keyword>
<feature type="domain" description="Radical SAM core" evidence="7">
    <location>
        <begin position="10"/>
        <end position="236"/>
    </location>
</feature>
<dbReference type="NCBIfam" id="TIGR03942">
    <property type="entry name" value="sulfatase_rSAM"/>
    <property type="match status" value="1"/>
</dbReference>
<dbReference type="Pfam" id="PF04055">
    <property type="entry name" value="Radical_SAM"/>
    <property type="match status" value="1"/>
</dbReference>
<reference evidence="8" key="1">
    <citation type="submission" date="2021-05" db="EMBL/GenBank/DDBJ databases">
        <title>Novel Bacillus species.</title>
        <authorList>
            <person name="Liu G."/>
        </authorList>
    </citation>
    <scope>NUCLEOTIDE SEQUENCE</scope>
    <source>
        <strain evidence="8 10">FJAT-50051</strain>
    </source>
</reference>
<dbReference type="InterPro" id="IPR004027">
    <property type="entry name" value="SEC_C_motif"/>
</dbReference>
<evidence type="ECO:0000256" key="4">
    <source>
        <dbReference type="ARBA" id="ARBA00023004"/>
    </source>
</evidence>
<evidence type="ECO:0000259" key="7">
    <source>
        <dbReference type="PROSITE" id="PS51918"/>
    </source>
</evidence>
<dbReference type="EMBL" id="JAGYPE010000004">
    <property type="protein sequence ID" value="MBS4183902.1"/>
    <property type="molecule type" value="Genomic_DNA"/>
</dbReference>
<sequence>MSTGCMTTANRNISVMWKTVSEACNLACEYCYYSTCGGKPGKKINRIDSIVLEKFIKEYMERSNGAATFAWQGGEPLLAGLDFFEEVVMLQAKYAPKNTMISNTLQTNGTLINDKWAGFFKKYNFLIGVSLDGPSEIHDAKRVDSGGQGSFDRVMRGIDYLRKHQVDFNILTVVHKGNVIKATEMMRFFEAEEFHFVQFIPCMDFRSQEINKPGVYDITPKEYGDFLCEAFDYWYNNGEPRSSIRFFDEMLNVYVNREPGLCIHRAACPQTIILEQNGDAFPCDFFIHPDWKIGNVGIHSIDEILAHPLYDKFLRMKPNLPEPCTTCEWKKLCHGGCPRNRKWGPEPSISEVDYFCSSYKQIYSYADERMKQLGDRVRAALYEQNLARFYNGKTPSRNAPCPCGSGKKLKQCCG</sequence>
<comment type="cofactor">
    <cofactor evidence="1">
        <name>[4Fe-4S] cluster</name>
        <dbReference type="ChEBI" id="CHEBI:49883"/>
    </cofactor>
</comment>
<dbReference type="CDD" id="cd01335">
    <property type="entry name" value="Radical_SAM"/>
    <property type="match status" value="1"/>
</dbReference>
<dbReference type="InterPro" id="IPR013785">
    <property type="entry name" value="Aldolase_TIM"/>
</dbReference>
<dbReference type="PROSITE" id="PS51918">
    <property type="entry name" value="RADICAL_SAM"/>
    <property type="match status" value="1"/>
</dbReference>
<evidence type="ECO:0000256" key="3">
    <source>
        <dbReference type="ARBA" id="ARBA00022723"/>
    </source>
</evidence>
<dbReference type="Proteomes" id="UP000677265">
    <property type="component" value="Unassembled WGS sequence"/>
</dbReference>
<name>A0A942T226_9BACI</name>
<comment type="similarity">
    <text evidence="6">Belongs to the radical SAM superfamily. Anaerobic sulfatase-maturating enzyme family.</text>
</comment>
<dbReference type="SFLD" id="SFLDG01067">
    <property type="entry name" value="SPASM/twitch_domain_containing"/>
    <property type="match status" value="1"/>
</dbReference>
<protein>
    <submittedName>
        <fullName evidence="8">Anaerobic sulfatase maturase</fullName>
    </submittedName>
</protein>
<keyword evidence="2" id="KW-0949">S-adenosyl-L-methionine</keyword>
<evidence type="ECO:0000256" key="1">
    <source>
        <dbReference type="ARBA" id="ARBA00001966"/>
    </source>
</evidence>
<dbReference type="GO" id="GO:0046872">
    <property type="term" value="F:metal ion binding"/>
    <property type="evidence" value="ECO:0007669"/>
    <property type="project" value="UniProtKB-KW"/>
</dbReference>
<dbReference type="SFLD" id="SFLDG01072">
    <property type="entry name" value="dehydrogenase_like"/>
    <property type="match status" value="1"/>
</dbReference>
<dbReference type="InterPro" id="IPR023885">
    <property type="entry name" value="4Fe4S-binding_SPASM_dom"/>
</dbReference>
<dbReference type="Pfam" id="PF02810">
    <property type="entry name" value="SEC-C"/>
    <property type="match status" value="1"/>
</dbReference>
<dbReference type="PANTHER" id="PTHR43273:SF3">
    <property type="entry name" value="ANAEROBIC SULFATASE-MATURATING ENZYME HOMOLOG ASLB-RELATED"/>
    <property type="match status" value="1"/>
</dbReference>
<dbReference type="InterPro" id="IPR007197">
    <property type="entry name" value="rSAM"/>
</dbReference>
<dbReference type="SUPFAM" id="SSF102114">
    <property type="entry name" value="Radical SAM enzymes"/>
    <property type="match status" value="1"/>
</dbReference>
<proteinExistence type="inferred from homology"/>
<dbReference type="SFLD" id="SFLDF00285">
    <property type="entry name" value="anaerobic_Ser-type_sulfatase-m"/>
    <property type="match status" value="1"/>
</dbReference>
<keyword evidence="5" id="KW-0411">Iron-sulfur</keyword>
<dbReference type="EMBL" id="JAGYPE020000006">
    <property type="protein sequence ID" value="MCH6265022.1"/>
    <property type="molecule type" value="Genomic_DNA"/>
</dbReference>
<gene>
    <name evidence="9" type="ORF">KHB02_005730</name>
    <name evidence="8" type="ORF">KHB02_21145</name>
</gene>
<dbReference type="NCBIfam" id="TIGR04085">
    <property type="entry name" value="rSAM_more_4Fe4S"/>
    <property type="match status" value="1"/>
</dbReference>
<dbReference type="AlphaFoldDB" id="A0A942T226"/>
<dbReference type="SFLD" id="SFLDG01384">
    <property type="entry name" value="thioether_bond_formation_requi"/>
    <property type="match status" value="1"/>
</dbReference>
<dbReference type="SUPFAM" id="SSF103642">
    <property type="entry name" value="Sec-C motif"/>
    <property type="match status" value="1"/>
</dbReference>
<comment type="caution">
    <text evidence="8">The sequence shown here is derived from an EMBL/GenBank/DDBJ whole genome shotgun (WGS) entry which is preliminary data.</text>
</comment>
<dbReference type="GO" id="GO:0016491">
    <property type="term" value="F:oxidoreductase activity"/>
    <property type="evidence" value="ECO:0007669"/>
    <property type="project" value="InterPro"/>
</dbReference>
<dbReference type="InterPro" id="IPR023867">
    <property type="entry name" value="Sulphatase_maturase_rSAM"/>
</dbReference>
<evidence type="ECO:0000313" key="9">
    <source>
        <dbReference type="EMBL" id="MCH6265022.1"/>
    </source>
</evidence>
<keyword evidence="3" id="KW-0479">Metal-binding</keyword>
<evidence type="ECO:0000313" key="10">
    <source>
        <dbReference type="Proteomes" id="UP000677265"/>
    </source>
</evidence>
<dbReference type="InterPro" id="IPR058240">
    <property type="entry name" value="rSAM_sf"/>
</dbReference>
<dbReference type="GO" id="GO:0051536">
    <property type="term" value="F:iron-sulfur cluster binding"/>
    <property type="evidence" value="ECO:0007669"/>
    <property type="project" value="UniProtKB-KW"/>
</dbReference>
<keyword evidence="4" id="KW-0408">Iron</keyword>
<evidence type="ECO:0000313" key="8">
    <source>
        <dbReference type="EMBL" id="MBS4183902.1"/>
    </source>
</evidence>